<keyword evidence="3" id="KW-1185">Reference proteome</keyword>
<evidence type="ECO:0000313" key="2">
    <source>
        <dbReference type="EMBL" id="MFC3229993.1"/>
    </source>
</evidence>
<reference evidence="3" key="1">
    <citation type="journal article" date="2019" name="Int. J. Syst. Evol. Microbiol.">
        <title>The Global Catalogue of Microorganisms (GCM) 10K type strain sequencing project: providing services to taxonomists for standard genome sequencing and annotation.</title>
        <authorList>
            <consortium name="The Broad Institute Genomics Platform"/>
            <consortium name="The Broad Institute Genome Sequencing Center for Infectious Disease"/>
            <person name="Wu L."/>
            <person name="Ma J."/>
        </authorList>
    </citation>
    <scope>NUCLEOTIDE SEQUENCE [LARGE SCALE GENOMIC DNA]</scope>
    <source>
        <strain evidence="3">KCTC 42964</strain>
    </source>
</reference>
<organism evidence="2 3">
    <name type="scientific">Marinibaculum pumilum</name>
    <dbReference type="NCBI Taxonomy" id="1766165"/>
    <lineage>
        <taxon>Bacteria</taxon>
        <taxon>Pseudomonadati</taxon>
        <taxon>Pseudomonadota</taxon>
        <taxon>Alphaproteobacteria</taxon>
        <taxon>Rhodospirillales</taxon>
        <taxon>Rhodospirillaceae</taxon>
        <taxon>Marinibaculum</taxon>
    </lineage>
</organism>
<accession>A0ABV7L6L0</accession>
<evidence type="ECO:0000256" key="1">
    <source>
        <dbReference type="SAM" id="MobiDB-lite"/>
    </source>
</evidence>
<protein>
    <submittedName>
        <fullName evidence="2">Uncharacterized protein</fullName>
    </submittedName>
</protein>
<feature type="region of interest" description="Disordered" evidence="1">
    <location>
        <begin position="57"/>
        <end position="108"/>
    </location>
</feature>
<sequence>MRAGPTEAVLNCGVFELAAEGRGAPVFPEAGPYGMDPVGVLPMPQGGTRAITYVAQRPQPHFKGAEWRPRRRRKPKRRGAVTFHRHPCHDGGTVRQSAVTGRPTGRVR</sequence>
<comment type="caution">
    <text evidence="2">The sequence shown here is derived from an EMBL/GenBank/DDBJ whole genome shotgun (WGS) entry which is preliminary data.</text>
</comment>
<proteinExistence type="predicted"/>
<feature type="compositionally biased region" description="Basic residues" evidence="1">
    <location>
        <begin position="69"/>
        <end position="87"/>
    </location>
</feature>
<dbReference type="EMBL" id="JBHRTR010000035">
    <property type="protein sequence ID" value="MFC3229993.1"/>
    <property type="molecule type" value="Genomic_DNA"/>
</dbReference>
<evidence type="ECO:0000313" key="3">
    <source>
        <dbReference type="Proteomes" id="UP001595528"/>
    </source>
</evidence>
<dbReference type="Proteomes" id="UP001595528">
    <property type="component" value="Unassembled WGS sequence"/>
</dbReference>
<gene>
    <name evidence="2" type="ORF">ACFOGJ_22270</name>
</gene>
<dbReference type="RefSeq" id="WP_379904736.1">
    <property type="nucleotide sequence ID" value="NZ_JBHRTR010000035.1"/>
</dbReference>
<name>A0ABV7L6L0_9PROT</name>